<proteinExistence type="predicted"/>
<dbReference type="Proteomes" id="UP000594262">
    <property type="component" value="Unplaced"/>
</dbReference>
<name>A0A7M5XQ26_9CNID</name>
<organism evidence="2 3">
    <name type="scientific">Clytia hemisphaerica</name>
    <dbReference type="NCBI Taxonomy" id="252671"/>
    <lineage>
        <taxon>Eukaryota</taxon>
        <taxon>Metazoa</taxon>
        <taxon>Cnidaria</taxon>
        <taxon>Hydrozoa</taxon>
        <taxon>Hydroidolina</taxon>
        <taxon>Leptothecata</taxon>
        <taxon>Obeliida</taxon>
        <taxon>Clytiidae</taxon>
        <taxon>Clytia</taxon>
    </lineage>
</organism>
<dbReference type="Pfam" id="PF04991">
    <property type="entry name" value="LicD"/>
    <property type="match status" value="1"/>
</dbReference>
<dbReference type="InterPro" id="IPR052613">
    <property type="entry name" value="LicD_transferase"/>
</dbReference>
<dbReference type="OrthoDB" id="444255at2759"/>
<reference evidence="2" key="1">
    <citation type="submission" date="2021-01" db="UniProtKB">
        <authorList>
            <consortium name="EnsemblMetazoa"/>
        </authorList>
    </citation>
    <scope>IDENTIFICATION</scope>
</reference>
<dbReference type="GeneID" id="136809283"/>
<feature type="domain" description="LicD/FKTN/FKRP nucleotidyltransferase" evidence="1">
    <location>
        <begin position="61"/>
        <end position="98"/>
    </location>
</feature>
<sequence>MIRIKHRRCYLVLVLLLILLAWVHFKLLPSITDQYNTDCYLSEQSKKDLEILLKIIISSFEKNKVFYWLDYGSLLGAVRYHGIIPWDGDGDVSFLKDDPNVSEALRDINNRGVSANTMIATYGSASVDLVRWTEHENTYTKYYPSWVKDGLITKISHKLEYIPKEFIGKRTILEFVGIQVAVPEKYIGLLKRRYRLSYWFSVPFKWKCYVPCFMKTDQSCDD</sequence>
<dbReference type="InterPro" id="IPR007074">
    <property type="entry name" value="LicD/FKTN/FKRP_NTP_transf"/>
</dbReference>
<dbReference type="PANTHER" id="PTHR13627">
    <property type="entry name" value="FUKUTIN RELATED PROTEIN"/>
    <property type="match status" value="1"/>
</dbReference>
<evidence type="ECO:0000313" key="3">
    <source>
        <dbReference type="Proteomes" id="UP000594262"/>
    </source>
</evidence>
<protein>
    <recommendedName>
        <fullName evidence="1">LicD/FKTN/FKRP nucleotidyltransferase domain-containing protein</fullName>
    </recommendedName>
</protein>
<dbReference type="AlphaFoldDB" id="A0A7M5XQ26"/>
<evidence type="ECO:0000313" key="2">
    <source>
        <dbReference type="EnsemblMetazoa" id="CLYHEMP026062.1"/>
    </source>
</evidence>
<evidence type="ECO:0000259" key="1">
    <source>
        <dbReference type="Pfam" id="PF04991"/>
    </source>
</evidence>
<keyword evidence="3" id="KW-1185">Reference proteome</keyword>
<dbReference type="EnsemblMetazoa" id="CLYHEMT026062.1">
    <property type="protein sequence ID" value="CLYHEMP026062.1"/>
    <property type="gene ID" value="CLYHEMG026062"/>
</dbReference>
<dbReference type="RefSeq" id="XP_066921902.1">
    <property type="nucleotide sequence ID" value="XM_067065801.1"/>
</dbReference>
<dbReference type="GO" id="GO:0009100">
    <property type="term" value="P:glycoprotein metabolic process"/>
    <property type="evidence" value="ECO:0007669"/>
    <property type="project" value="UniProtKB-ARBA"/>
</dbReference>
<dbReference type="RefSeq" id="XP_066919232.1">
    <property type="nucleotide sequence ID" value="XM_067063131.1"/>
</dbReference>
<dbReference type="PANTHER" id="PTHR13627:SF35">
    <property type="entry name" value="LICD FAMILY PROTEIN"/>
    <property type="match status" value="1"/>
</dbReference>
<dbReference type="GeneID" id="136806542"/>
<accession>A0A7M5XQ26</accession>